<feature type="region of interest" description="Disordered" evidence="1">
    <location>
        <begin position="1"/>
        <end position="51"/>
    </location>
</feature>
<feature type="region of interest" description="Disordered" evidence="1">
    <location>
        <begin position="89"/>
        <end position="123"/>
    </location>
</feature>
<evidence type="ECO:0000256" key="1">
    <source>
        <dbReference type="SAM" id="MobiDB-lite"/>
    </source>
</evidence>
<dbReference type="Proteomes" id="UP000479710">
    <property type="component" value="Unassembled WGS sequence"/>
</dbReference>
<comment type="caution">
    <text evidence="2">The sequence shown here is derived from an EMBL/GenBank/DDBJ whole genome shotgun (WGS) entry which is preliminary data.</text>
</comment>
<proteinExistence type="predicted"/>
<gene>
    <name evidence="2" type="ORF">E2562_033311</name>
</gene>
<feature type="compositionally biased region" description="Low complexity" evidence="1">
    <location>
        <begin position="96"/>
        <end position="105"/>
    </location>
</feature>
<organism evidence="2 3">
    <name type="scientific">Oryza meyeriana var. granulata</name>
    <dbReference type="NCBI Taxonomy" id="110450"/>
    <lineage>
        <taxon>Eukaryota</taxon>
        <taxon>Viridiplantae</taxon>
        <taxon>Streptophyta</taxon>
        <taxon>Embryophyta</taxon>
        <taxon>Tracheophyta</taxon>
        <taxon>Spermatophyta</taxon>
        <taxon>Magnoliopsida</taxon>
        <taxon>Liliopsida</taxon>
        <taxon>Poales</taxon>
        <taxon>Poaceae</taxon>
        <taxon>BOP clade</taxon>
        <taxon>Oryzoideae</taxon>
        <taxon>Oryzeae</taxon>
        <taxon>Oryzinae</taxon>
        <taxon>Oryza</taxon>
        <taxon>Oryza meyeriana</taxon>
    </lineage>
</organism>
<sequence length="123" mass="12811">MAERRKADLVPTTRAPQRGSKRGERQQSERVKRTDPEGGMAQLGGTHLEDRTTTAITGWSCASGGDLLRGATATELVNSESAAAAARFAGREEGRGLPLPRSLSVAPPPSLSPESGEKGGDGD</sequence>
<evidence type="ECO:0000313" key="3">
    <source>
        <dbReference type="Proteomes" id="UP000479710"/>
    </source>
</evidence>
<evidence type="ECO:0008006" key="4">
    <source>
        <dbReference type="Google" id="ProtNLM"/>
    </source>
</evidence>
<keyword evidence="3" id="KW-1185">Reference proteome</keyword>
<dbReference type="EMBL" id="SPHZ02000002">
    <property type="protein sequence ID" value="KAF0930544.1"/>
    <property type="molecule type" value="Genomic_DNA"/>
</dbReference>
<evidence type="ECO:0000313" key="2">
    <source>
        <dbReference type="EMBL" id="KAF0930544.1"/>
    </source>
</evidence>
<name>A0A6G1F0Y8_9ORYZ</name>
<dbReference type="AlphaFoldDB" id="A0A6G1F0Y8"/>
<accession>A0A6G1F0Y8</accession>
<protein>
    <recommendedName>
        <fullName evidence="4">DUF834 domain-containing protein</fullName>
    </recommendedName>
</protein>
<feature type="compositionally biased region" description="Basic and acidic residues" evidence="1">
    <location>
        <begin position="21"/>
        <end position="36"/>
    </location>
</feature>
<reference evidence="2 3" key="1">
    <citation type="submission" date="2019-11" db="EMBL/GenBank/DDBJ databases">
        <title>Whole genome sequence of Oryza granulata.</title>
        <authorList>
            <person name="Li W."/>
        </authorList>
    </citation>
    <scope>NUCLEOTIDE SEQUENCE [LARGE SCALE GENOMIC DNA]</scope>
    <source>
        <strain evidence="3">cv. Menghai</strain>
        <tissue evidence="2">Leaf</tissue>
    </source>
</reference>